<gene>
    <name evidence="2" type="ORF">BCR36DRAFT_579010</name>
</gene>
<comment type="caution">
    <text evidence="2">The sequence shown here is derived from an EMBL/GenBank/DDBJ whole genome shotgun (WGS) entry which is preliminary data.</text>
</comment>
<dbReference type="OrthoDB" id="2155988at2759"/>
<feature type="compositionally biased region" description="Low complexity" evidence="1">
    <location>
        <begin position="219"/>
        <end position="232"/>
    </location>
</feature>
<sequence length="347" mass="39668">MPLFSNNSSINIIPVVDQNEETFDVVPKPDGRRRLSLKKSFFTWSSQKQYIDKNKFLFDSYGAIPKKDKKDRSNSFIMKSNKYSTSHSSYSSVNYDESENELSSGSDLNDNNENTSKDYYSMEDLDNITTLKTKPSKIRKVAPLSECTLCYSSNANTINTVSIEFNGKNKLTPNNDVEGENGEEAINYGFEENPMIEALTTEYNENQINENQNEEKVINSTNNNNNDIANFCNDDEENSDAEIDADEEDNNSFKNNDEENDDNDDLFEPTNYSYSRRMSRMSRMSRVSKTSKASKRSISNNPSRKTVTFCDDIVIINPKKEKKSKNIFKRAISKIIKKKEGSSNEII</sequence>
<accession>A0A1Y1VPZ0</accession>
<evidence type="ECO:0000256" key="1">
    <source>
        <dbReference type="SAM" id="MobiDB-lite"/>
    </source>
</evidence>
<organism evidence="2 3">
    <name type="scientific">Piromyces finnis</name>
    <dbReference type="NCBI Taxonomy" id="1754191"/>
    <lineage>
        <taxon>Eukaryota</taxon>
        <taxon>Fungi</taxon>
        <taxon>Fungi incertae sedis</taxon>
        <taxon>Chytridiomycota</taxon>
        <taxon>Chytridiomycota incertae sedis</taxon>
        <taxon>Neocallimastigomycetes</taxon>
        <taxon>Neocallimastigales</taxon>
        <taxon>Neocallimastigaceae</taxon>
        <taxon>Piromyces</taxon>
    </lineage>
</organism>
<evidence type="ECO:0000313" key="3">
    <source>
        <dbReference type="Proteomes" id="UP000193719"/>
    </source>
</evidence>
<feature type="compositionally biased region" description="Acidic residues" evidence="1">
    <location>
        <begin position="233"/>
        <end position="250"/>
    </location>
</feature>
<feature type="compositionally biased region" description="Polar residues" evidence="1">
    <location>
        <begin position="102"/>
        <end position="115"/>
    </location>
</feature>
<feature type="compositionally biased region" description="Low complexity" evidence="1">
    <location>
        <begin position="272"/>
        <end position="285"/>
    </location>
</feature>
<dbReference type="AlphaFoldDB" id="A0A1Y1VPZ0"/>
<name>A0A1Y1VPZ0_9FUNG</name>
<feature type="compositionally biased region" description="Acidic residues" evidence="1">
    <location>
        <begin position="258"/>
        <end position="267"/>
    </location>
</feature>
<reference evidence="2 3" key="1">
    <citation type="submission" date="2016-08" db="EMBL/GenBank/DDBJ databases">
        <title>Genomes of anaerobic fungi encode conserved fungal cellulosomes for biomass hydrolysis.</title>
        <authorList>
            <consortium name="DOE Joint Genome Institute"/>
            <person name="Haitjema C.H."/>
            <person name="Gilmore S.P."/>
            <person name="Henske J.K."/>
            <person name="Solomon K.V."/>
            <person name="De Groot R."/>
            <person name="Kuo A."/>
            <person name="Mondo S.J."/>
            <person name="Salamov A.A."/>
            <person name="Labutti K."/>
            <person name="Zhao Z."/>
            <person name="Chiniquy J."/>
            <person name="Barry K."/>
            <person name="Brewer H.M."/>
            <person name="Purvine S.O."/>
            <person name="Wright A.T."/>
            <person name="Boxma B."/>
            <person name="Van Alen T."/>
            <person name="Hackstein J.H."/>
            <person name="Baker S.E."/>
            <person name="Grigoriev I.V."/>
            <person name="O'Malley M.A."/>
        </authorList>
    </citation>
    <scope>NUCLEOTIDE SEQUENCE [LARGE SCALE GENOMIC DNA]</scope>
    <source>
        <strain evidence="3">finn</strain>
    </source>
</reference>
<dbReference type="Proteomes" id="UP000193719">
    <property type="component" value="Unassembled WGS sequence"/>
</dbReference>
<feature type="compositionally biased region" description="Low complexity" evidence="1">
    <location>
        <begin position="84"/>
        <end position="95"/>
    </location>
</feature>
<keyword evidence="3" id="KW-1185">Reference proteome</keyword>
<protein>
    <submittedName>
        <fullName evidence="2">Uncharacterized protein</fullName>
    </submittedName>
</protein>
<proteinExistence type="predicted"/>
<feature type="region of interest" description="Disordered" evidence="1">
    <location>
        <begin position="218"/>
        <end position="303"/>
    </location>
</feature>
<feature type="compositionally biased region" description="Polar residues" evidence="1">
    <location>
        <begin position="287"/>
        <end position="303"/>
    </location>
</feature>
<reference evidence="2 3" key="2">
    <citation type="submission" date="2016-08" db="EMBL/GenBank/DDBJ databases">
        <title>Pervasive Adenine N6-methylation of Active Genes in Fungi.</title>
        <authorList>
            <consortium name="DOE Joint Genome Institute"/>
            <person name="Mondo S.J."/>
            <person name="Dannebaum R.O."/>
            <person name="Kuo R.C."/>
            <person name="Labutti K."/>
            <person name="Haridas S."/>
            <person name="Kuo A."/>
            <person name="Salamov A."/>
            <person name="Ahrendt S.R."/>
            <person name="Lipzen A."/>
            <person name="Sullivan W."/>
            <person name="Andreopoulos W.B."/>
            <person name="Clum A."/>
            <person name="Lindquist E."/>
            <person name="Daum C."/>
            <person name="Ramamoorthy G.K."/>
            <person name="Gryganskyi A."/>
            <person name="Culley D."/>
            <person name="Magnuson J.K."/>
            <person name="James T.Y."/>
            <person name="O'Malley M.A."/>
            <person name="Stajich J.E."/>
            <person name="Spatafora J.W."/>
            <person name="Visel A."/>
            <person name="Grigoriev I.V."/>
        </authorList>
    </citation>
    <scope>NUCLEOTIDE SEQUENCE [LARGE SCALE GENOMIC DNA]</scope>
    <source>
        <strain evidence="3">finn</strain>
    </source>
</reference>
<dbReference type="EMBL" id="MCFH01000001">
    <property type="protein sequence ID" value="ORX60941.1"/>
    <property type="molecule type" value="Genomic_DNA"/>
</dbReference>
<evidence type="ECO:0000313" key="2">
    <source>
        <dbReference type="EMBL" id="ORX60941.1"/>
    </source>
</evidence>
<feature type="region of interest" description="Disordered" evidence="1">
    <location>
        <begin position="84"/>
        <end position="115"/>
    </location>
</feature>